<dbReference type="Proteomes" id="UP001176961">
    <property type="component" value="Unassembled WGS sequence"/>
</dbReference>
<gene>
    <name evidence="1" type="ORF">CYNAS_LOCUS477</name>
</gene>
<keyword evidence="2" id="KW-1185">Reference proteome</keyword>
<reference evidence="1" key="1">
    <citation type="submission" date="2023-07" db="EMBL/GenBank/DDBJ databases">
        <authorList>
            <consortium name="CYATHOMIX"/>
        </authorList>
    </citation>
    <scope>NUCLEOTIDE SEQUENCE</scope>
    <source>
        <strain evidence="1">N/A</strain>
    </source>
</reference>
<protein>
    <submittedName>
        <fullName evidence="1">Uncharacterized protein</fullName>
    </submittedName>
</protein>
<accession>A0AA36DL21</accession>
<sequence length="81" mass="8987">MAAAHEEEKAAVEIHTAALGDELAAAELYTVSPVDEQVAVEFHIAAPKSLEAYLQECRDHLYAKMKIKTINRWQSSAYIAE</sequence>
<name>A0AA36DL21_CYLNA</name>
<comment type="caution">
    <text evidence="1">The sequence shown here is derived from an EMBL/GenBank/DDBJ whole genome shotgun (WGS) entry which is preliminary data.</text>
</comment>
<organism evidence="1 2">
    <name type="scientific">Cylicocyclus nassatus</name>
    <name type="common">Nematode worm</name>
    <dbReference type="NCBI Taxonomy" id="53992"/>
    <lineage>
        <taxon>Eukaryota</taxon>
        <taxon>Metazoa</taxon>
        <taxon>Ecdysozoa</taxon>
        <taxon>Nematoda</taxon>
        <taxon>Chromadorea</taxon>
        <taxon>Rhabditida</taxon>
        <taxon>Rhabditina</taxon>
        <taxon>Rhabditomorpha</taxon>
        <taxon>Strongyloidea</taxon>
        <taxon>Strongylidae</taxon>
        <taxon>Cylicocyclus</taxon>
    </lineage>
</organism>
<evidence type="ECO:0000313" key="1">
    <source>
        <dbReference type="EMBL" id="CAJ0588494.1"/>
    </source>
</evidence>
<dbReference type="AlphaFoldDB" id="A0AA36DL21"/>
<proteinExistence type="predicted"/>
<dbReference type="EMBL" id="CATQJL010000001">
    <property type="protein sequence ID" value="CAJ0588494.1"/>
    <property type="molecule type" value="Genomic_DNA"/>
</dbReference>
<evidence type="ECO:0000313" key="2">
    <source>
        <dbReference type="Proteomes" id="UP001176961"/>
    </source>
</evidence>